<dbReference type="EMBL" id="CP144100">
    <property type="protein sequence ID" value="WWC87491.1"/>
    <property type="molecule type" value="Genomic_DNA"/>
</dbReference>
<name>A0AAX4JQ20_9TREE</name>
<evidence type="ECO:0000256" key="1">
    <source>
        <dbReference type="SAM" id="MobiDB-lite"/>
    </source>
</evidence>
<feature type="compositionally biased region" description="Basic and acidic residues" evidence="1">
    <location>
        <begin position="102"/>
        <end position="112"/>
    </location>
</feature>
<feature type="region of interest" description="Disordered" evidence="1">
    <location>
        <begin position="83"/>
        <end position="112"/>
    </location>
</feature>
<gene>
    <name evidence="2" type="ORF">L201_002381</name>
</gene>
<evidence type="ECO:0000313" key="2">
    <source>
        <dbReference type="EMBL" id="WWC87491.1"/>
    </source>
</evidence>
<feature type="compositionally biased region" description="Polar residues" evidence="1">
    <location>
        <begin position="19"/>
        <end position="28"/>
    </location>
</feature>
<proteinExistence type="predicted"/>
<accession>A0AAX4JQ20</accession>
<feature type="compositionally biased region" description="Low complexity" evidence="1">
    <location>
        <begin position="29"/>
        <end position="41"/>
    </location>
</feature>
<feature type="compositionally biased region" description="Polar residues" evidence="1">
    <location>
        <begin position="42"/>
        <end position="57"/>
    </location>
</feature>
<dbReference type="Proteomes" id="UP001355207">
    <property type="component" value="Chromosome 3"/>
</dbReference>
<organism evidence="2 3">
    <name type="scientific">Kwoniella dendrophila CBS 6074</name>
    <dbReference type="NCBI Taxonomy" id="1295534"/>
    <lineage>
        <taxon>Eukaryota</taxon>
        <taxon>Fungi</taxon>
        <taxon>Dikarya</taxon>
        <taxon>Basidiomycota</taxon>
        <taxon>Agaricomycotina</taxon>
        <taxon>Tremellomycetes</taxon>
        <taxon>Tremellales</taxon>
        <taxon>Cryptococcaceae</taxon>
        <taxon>Kwoniella</taxon>
    </lineage>
</organism>
<dbReference type="AlphaFoldDB" id="A0AAX4JQ20"/>
<reference evidence="2 3" key="1">
    <citation type="submission" date="2024-01" db="EMBL/GenBank/DDBJ databases">
        <title>Comparative genomics of Cryptococcus and Kwoniella reveals pathogenesis evolution and contrasting modes of karyotype evolution via chromosome fusion or intercentromeric recombination.</title>
        <authorList>
            <person name="Coelho M.A."/>
            <person name="David-Palma M."/>
            <person name="Shea T."/>
            <person name="Bowers K."/>
            <person name="McGinley-Smith S."/>
            <person name="Mohammad A.W."/>
            <person name="Gnirke A."/>
            <person name="Yurkov A.M."/>
            <person name="Nowrousian M."/>
            <person name="Sun S."/>
            <person name="Cuomo C.A."/>
            <person name="Heitman J."/>
        </authorList>
    </citation>
    <scope>NUCLEOTIDE SEQUENCE [LARGE SCALE GENOMIC DNA]</scope>
    <source>
        <strain evidence="2 3">CBS 6074</strain>
    </source>
</reference>
<evidence type="ECO:0000313" key="3">
    <source>
        <dbReference type="Proteomes" id="UP001355207"/>
    </source>
</evidence>
<dbReference type="GeneID" id="91093053"/>
<keyword evidence="3" id="KW-1185">Reference proteome</keyword>
<protein>
    <submittedName>
        <fullName evidence="2">Uncharacterized protein</fullName>
    </submittedName>
</protein>
<feature type="region of interest" description="Disordered" evidence="1">
    <location>
        <begin position="1"/>
        <end position="64"/>
    </location>
</feature>
<dbReference type="RefSeq" id="XP_066074254.1">
    <property type="nucleotide sequence ID" value="XM_066218157.1"/>
</dbReference>
<sequence length="112" mass="12860">MTTYSNAHAQNDIPKTPQAEYSQDQVFNSSPISSPKMTSSSNLPTSEVNDNKVYQQKVSKEKRKYSNSLFKWTQELWEVARKDIERRSSVSSNESNDSSSTDDEKSMIEQER</sequence>
<feature type="compositionally biased region" description="Low complexity" evidence="1">
    <location>
        <begin position="89"/>
        <end position="99"/>
    </location>
</feature>